<evidence type="ECO:0000313" key="4">
    <source>
        <dbReference type="EMBL" id="OAO15259.1"/>
    </source>
</evidence>
<comment type="similarity">
    <text evidence="1">Belongs to the SBNO family.</text>
</comment>
<feature type="domain" description="Helicase C-terminal" evidence="3">
    <location>
        <begin position="597"/>
        <end position="775"/>
    </location>
</feature>
<dbReference type="PROSITE" id="PS51194">
    <property type="entry name" value="HELICASE_CTER"/>
    <property type="match status" value="1"/>
</dbReference>
<dbReference type="Pfam" id="PF13871">
    <property type="entry name" value="Helicase_C_4"/>
    <property type="match status" value="1"/>
</dbReference>
<evidence type="ECO:0000313" key="5">
    <source>
        <dbReference type="Proteomes" id="UP000078348"/>
    </source>
</evidence>
<protein>
    <submittedName>
        <fullName evidence="4">Strawberry notch-1-like protein</fullName>
    </submittedName>
</protein>
<dbReference type="InterPro" id="IPR026741">
    <property type="entry name" value="SNO"/>
</dbReference>
<dbReference type="GO" id="GO:0005634">
    <property type="term" value="C:nucleus"/>
    <property type="evidence" value="ECO:0007669"/>
    <property type="project" value="TreeGrafter"/>
</dbReference>
<feature type="compositionally biased region" description="Polar residues" evidence="2">
    <location>
        <begin position="553"/>
        <end position="567"/>
    </location>
</feature>
<dbReference type="InterPro" id="IPR001650">
    <property type="entry name" value="Helicase_C-like"/>
</dbReference>
<dbReference type="PANTHER" id="PTHR12706">
    <property type="entry name" value="STRAWBERRY NOTCH-RELATED"/>
    <property type="match status" value="1"/>
</dbReference>
<feature type="region of interest" description="Disordered" evidence="2">
    <location>
        <begin position="1090"/>
        <end position="1134"/>
    </location>
</feature>
<dbReference type="GO" id="GO:0042393">
    <property type="term" value="F:histone binding"/>
    <property type="evidence" value="ECO:0007669"/>
    <property type="project" value="TreeGrafter"/>
</dbReference>
<evidence type="ECO:0000259" key="3">
    <source>
        <dbReference type="PROSITE" id="PS51194"/>
    </source>
</evidence>
<dbReference type="GO" id="GO:0031490">
    <property type="term" value="F:chromatin DNA binding"/>
    <property type="evidence" value="ECO:0007669"/>
    <property type="project" value="TreeGrafter"/>
</dbReference>
<dbReference type="InterPro" id="IPR027417">
    <property type="entry name" value="P-loop_NTPase"/>
</dbReference>
<evidence type="ECO:0000256" key="2">
    <source>
        <dbReference type="SAM" id="MobiDB-lite"/>
    </source>
</evidence>
<dbReference type="InterPro" id="IPR039187">
    <property type="entry name" value="SNO_AAA"/>
</dbReference>
<feature type="region of interest" description="Disordered" evidence="2">
    <location>
        <begin position="1169"/>
        <end position="1205"/>
    </location>
</feature>
<dbReference type="GO" id="GO:0006355">
    <property type="term" value="P:regulation of DNA-templated transcription"/>
    <property type="evidence" value="ECO:0007669"/>
    <property type="project" value="InterPro"/>
</dbReference>
<dbReference type="Pfam" id="PF13872">
    <property type="entry name" value="AAA_34"/>
    <property type="match status" value="1"/>
</dbReference>
<feature type="compositionally biased region" description="Low complexity" evidence="2">
    <location>
        <begin position="1316"/>
        <end position="1343"/>
    </location>
</feature>
<dbReference type="Gene3D" id="3.40.50.300">
    <property type="entry name" value="P-loop containing nucleotide triphosphate hydrolases"/>
    <property type="match status" value="2"/>
</dbReference>
<dbReference type="InterPro" id="IPR057332">
    <property type="entry name" value="SBNO_a/b_dom"/>
</dbReference>
<dbReference type="EMBL" id="LXWW01000159">
    <property type="protein sequence ID" value="OAO15259.1"/>
    <property type="molecule type" value="Genomic_DNA"/>
</dbReference>
<dbReference type="SUPFAM" id="SSF52540">
    <property type="entry name" value="P-loop containing nucleoside triphosphate hydrolases"/>
    <property type="match status" value="2"/>
</dbReference>
<feature type="compositionally biased region" description="Basic and acidic residues" evidence="2">
    <location>
        <begin position="1169"/>
        <end position="1201"/>
    </location>
</feature>
<name>A0A196SH18_BLAHN</name>
<gene>
    <name evidence="4" type="ORF">AV274_3038</name>
</gene>
<feature type="compositionally biased region" description="Acidic residues" evidence="2">
    <location>
        <begin position="539"/>
        <end position="552"/>
    </location>
</feature>
<sequence length="1384" mass="155215">MDFAESYSTIIFHTYVPQKVHIGRLHPDPIVETSALAAVAPPDVFYDLHFPAGIIDGGLLSSLQLETVIYASQRHQLVSPAGFRCGFLLGDGAGVGKGRQLAGVIVENWLQGRRKAVWISESADLVYDCKRDLKDIGFECIPVLNLRDSDYGSVIDPKTHERFREGVLFLTYSTLISRKAGSSRSSAVSRFYQLLHWCGDRAFDGVLVLDECHNAKTAVASGRSKKGGLSKTAQAICDLQQRLPNARVVYSSATGGSDEKEMGYMQRLGLWGAGTSYKTFADLATKLSSGGLSFLEMLCCDMKAKGAFVSRQLSFNGCAFSIREAALSPEMAAMYRASVAIWQELRRGFEEAIQMATPFAKHLASSRRDVDVEDFDDVEGHVPLSMAWRYFYSCFQRFFKHMVMSAKIDECVRVANEALGEGKCVVIGLQSTGDSRTKQMVQRRAEEDEEDEALRFVPGFISSPREVLLQLLDHAFPEILLPEAQPAVTTEEGDPSLFNPRFASLRQRSKTAKQNLKRLRTFLVDSDGDEEMAVVPSEDSPEEDAVPLEEEATSPQSARATPQTPSTEELRAVQSKLEALKEALVKRIEATAFPLNPLDELIDRLGGESRVAEMTGRTHRVLHHRPGVRDSSTAYLEEKGAARLEEEYFYYESRGVRRGSEEGANMVEKNRFQSGEKRVAVISEAASAGISLHSDRRVRNQAKRIHIILELPWSAEKVIQQCGRSHRSNQRVPPDYVFLLSSIGGELRFVSTLSKRLRAMGALTQGSRKATGALQFDQFDFNSSYGKKAVALMVRTVFAAQEDAKEVVVQGEQVYEPGTYDEALPAMDAAEKEAFEAYKTEACAGRLYRMRQWLESVGFHPDKTDLTAFFFNRLLGLPLFQQTLFVRYLNEILEKETYRLQQTEVLDRGLNVISGKKVALAAPPEVIYTDPLTKTQSLYYRVLVSRSMSLEELKKEHKDGRFFKGSRNLVIFAYNDETPPSAWKEKTSLHVIRPGTGVAPNFWYYGDILKKYTETDKGEELWRAQWQRSQTQCIHGEKCKRENCEVGKAVQTVNIVSGQFVVLWGFLTECVPRGKRPRLVQVQVQASAAQSATQSVAKNDKESDKGVKMEVETKTEVETKETKNDKEIKTEPKTPTEEPLLITGVRILPGSIARLRSRLAVMQEQQEKAAQEQLRRTQEHRAREEEARQKELERRKQEKERQRHHRVIGADLASALRGEGLVDELGRPLRQARFRGYVLTHRLDSDLPRLVRLPELEGLAKMGEAYFGKRARAEDIPALVRLVQAEAEAALFEKEPVKAETVTRETSETVTRETPETATTETTETSKPVTEMVEELSTSSSEMEVIESSESEATSSKEEEEDVLDLTKEVTSDTDTDMTVDSSL</sequence>
<dbReference type="PANTHER" id="PTHR12706:SF30">
    <property type="entry name" value="PROTEIN STRAWBERRY NOTCH-RELATED"/>
    <property type="match status" value="1"/>
</dbReference>
<feature type="region of interest" description="Disordered" evidence="2">
    <location>
        <begin position="529"/>
        <end position="568"/>
    </location>
</feature>
<evidence type="ECO:0000256" key="1">
    <source>
        <dbReference type="ARBA" id="ARBA00006992"/>
    </source>
</evidence>
<organism evidence="4 5">
    <name type="scientific">Blastocystis sp. subtype 1 (strain ATCC 50177 / NandII)</name>
    <dbReference type="NCBI Taxonomy" id="478820"/>
    <lineage>
        <taxon>Eukaryota</taxon>
        <taxon>Sar</taxon>
        <taxon>Stramenopiles</taxon>
        <taxon>Bigyra</taxon>
        <taxon>Opalozoa</taxon>
        <taxon>Opalinata</taxon>
        <taxon>Blastocystidae</taxon>
        <taxon>Blastocystis</taxon>
    </lineage>
</organism>
<comment type="caution">
    <text evidence="4">The sequence shown here is derived from an EMBL/GenBank/DDBJ whole genome shotgun (WGS) entry which is preliminary data.</text>
</comment>
<keyword evidence="5" id="KW-1185">Reference proteome</keyword>
<feature type="compositionally biased region" description="Basic and acidic residues" evidence="2">
    <location>
        <begin position="1098"/>
        <end position="1134"/>
    </location>
</feature>
<dbReference type="OrthoDB" id="421838at2759"/>
<feature type="region of interest" description="Disordered" evidence="2">
    <location>
        <begin position="1298"/>
        <end position="1384"/>
    </location>
</feature>
<accession>A0A196SH18</accession>
<dbReference type="Pfam" id="PF25373">
    <property type="entry name" value="SBNO"/>
    <property type="match status" value="1"/>
</dbReference>
<proteinExistence type="inferred from homology"/>
<feature type="compositionally biased region" description="Basic and acidic residues" evidence="2">
    <location>
        <begin position="1298"/>
        <end position="1315"/>
    </location>
</feature>
<reference evidence="4 5" key="1">
    <citation type="submission" date="2016-05" db="EMBL/GenBank/DDBJ databases">
        <title>Nuclear genome of Blastocystis sp. subtype 1 NandII.</title>
        <authorList>
            <person name="Gentekaki E."/>
            <person name="Curtis B."/>
            <person name="Stairs C."/>
            <person name="Eme L."/>
            <person name="Herman E."/>
            <person name="Klimes V."/>
            <person name="Arias M.C."/>
            <person name="Elias M."/>
            <person name="Hilliou F."/>
            <person name="Klute M."/>
            <person name="Malik S.-B."/>
            <person name="Pightling A."/>
            <person name="Rachubinski R."/>
            <person name="Salas D."/>
            <person name="Schlacht A."/>
            <person name="Suga H."/>
            <person name="Archibald J."/>
            <person name="Ball S.G."/>
            <person name="Clark G."/>
            <person name="Dacks J."/>
            <person name="Van Der Giezen M."/>
            <person name="Tsaousis A."/>
            <person name="Roger A."/>
        </authorList>
    </citation>
    <scope>NUCLEOTIDE SEQUENCE [LARGE SCALE GENOMIC DNA]</scope>
    <source>
        <strain evidence="5">ATCC 50177 / NandII</strain>
    </source>
</reference>
<dbReference type="Proteomes" id="UP000078348">
    <property type="component" value="Unassembled WGS sequence"/>
</dbReference>
<dbReference type="InterPro" id="IPR026937">
    <property type="entry name" value="SBNO_Helicase_C_dom"/>
</dbReference>